<sequence length="138" mass="15444">MVSATVANKIAAAHVYASTDMSELDTYERAVRLQNASIQAESSGDYQRAEECYLQAIRIKEAQAGLGELYMRIGRLDEAAETNSVFAVEVRDNTEPHLDAAVSRENLGQLYEMKVSRTLVPSWYIAKVWPLQVHILLL</sequence>
<accession>A0A5C3QVZ8</accession>
<dbReference type="OrthoDB" id="5231159at2759"/>
<dbReference type="STRING" id="1884261.A0A5C3QVZ8"/>
<dbReference type="SUPFAM" id="SSF48452">
    <property type="entry name" value="TPR-like"/>
    <property type="match status" value="1"/>
</dbReference>
<organism evidence="1 2">
    <name type="scientific">Pterulicium gracile</name>
    <dbReference type="NCBI Taxonomy" id="1884261"/>
    <lineage>
        <taxon>Eukaryota</taxon>
        <taxon>Fungi</taxon>
        <taxon>Dikarya</taxon>
        <taxon>Basidiomycota</taxon>
        <taxon>Agaricomycotina</taxon>
        <taxon>Agaricomycetes</taxon>
        <taxon>Agaricomycetidae</taxon>
        <taxon>Agaricales</taxon>
        <taxon>Pleurotineae</taxon>
        <taxon>Pterulaceae</taxon>
        <taxon>Pterulicium</taxon>
    </lineage>
</organism>
<reference evidence="1 2" key="1">
    <citation type="journal article" date="2019" name="Nat. Ecol. Evol.">
        <title>Megaphylogeny resolves global patterns of mushroom evolution.</title>
        <authorList>
            <person name="Varga T."/>
            <person name="Krizsan K."/>
            <person name="Foldi C."/>
            <person name="Dima B."/>
            <person name="Sanchez-Garcia M."/>
            <person name="Sanchez-Ramirez S."/>
            <person name="Szollosi G.J."/>
            <person name="Szarkandi J.G."/>
            <person name="Papp V."/>
            <person name="Albert L."/>
            <person name="Andreopoulos W."/>
            <person name="Angelini C."/>
            <person name="Antonin V."/>
            <person name="Barry K.W."/>
            <person name="Bougher N.L."/>
            <person name="Buchanan P."/>
            <person name="Buyck B."/>
            <person name="Bense V."/>
            <person name="Catcheside P."/>
            <person name="Chovatia M."/>
            <person name="Cooper J."/>
            <person name="Damon W."/>
            <person name="Desjardin D."/>
            <person name="Finy P."/>
            <person name="Geml J."/>
            <person name="Haridas S."/>
            <person name="Hughes K."/>
            <person name="Justo A."/>
            <person name="Karasinski D."/>
            <person name="Kautmanova I."/>
            <person name="Kiss B."/>
            <person name="Kocsube S."/>
            <person name="Kotiranta H."/>
            <person name="LaButti K.M."/>
            <person name="Lechner B.E."/>
            <person name="Liimatainen K."/>
            <person name="Lipzen A."/>
            <person name="Lukacs Z."/>
            <person name="Mihaltcheva S."/>
            <person name="Morgado L.N."/>
            <person name="Niskanen T."/>
            <person name="Noordeloos M.E."/>
            <person name="Ohm R.A."/>
            <person name="Ortiz-Santana B."/>
            <person name="Ovrebo C."/>
            <person name="Racz N."/>
            <person name="Riley R."/>
            <person name="Savchenko A."/>
            <person name="Shiryaev A."/>
            <person name="Soop K."/>
            <person name="Spirin V."/>
            <person name="Szebenyi C."/>
            <person name="Tomsovsky M."/>
            <person name="Tulloss R.E."/>
            <person name="Uehling J."/>
            <person name="Grigoriev I.V."/>
            <person name="Vagvolgyi C."/>
            <person name="Papp T."/>
            <person name="Martin F.M."/>
            <person name="Miettinen O."/>
            <person name="Hibbett D.S."/>
            <person name="Nagy L.G."/>
        </authorList>
    </citation>
    <scope>NUCLEOTIDE SEQUENCE [LARGE SCALE GENOMIC DNA]</scope>
    <source>
        <strain evidence="1 2">CBS 309.79</strain>
    </source>
</reference>
<dbReference type="Pfam" id="PF13181">
    <property type="entry name" value="TPR_8"/>
    <property type="match status" value="1"/>
</dbReference>
<dbReference type="Gene3D" id="1.25.40.10">
    <property type="entry name" value="Tetratricopeptide repeat domain"/>
    <property type="match status" value="1"/>
</dbReference>
<dbReference type="AlphaFoldDB" id="A0A5C3QVZ8"/>
<name>A0A5C3QVZ8_9AGAR</name>
<dbReference type="InterPro" id="IPR011990">
    <property type="entry name" value="TPR-like_helical_dom_sf"/>
</dbReference>
<evidence type="ECO:0000313" key="2">
    <source>
        <dbReference type="Proteomes" id="UP000305067"/>
    </source>
</evidence>
<dbReference type="EMBL" id="ML178815">
    <property type="protein sequence ID" value="TFL06196.1"/>
    <property type="molecule type" value="Genomic_DNA"/>
</dbReference>
<gene>
    <name evidence="1" type="ORF">BDV98DRAFT_652817</name>
</gene>
<protein>
    <submittedName>
        <fullName evidence="1">Uncharacterized protein</fullName>
    </submittedName>
</protein>
<keyword evidence="2" id="KW-1185">Reference proteome</keyword>
<dbReference type="InterPro" id="IPR019734">
    <property type="entry name" value="TPR_rpt"/>
</dbReference>
<dbReference type="Proteomes" id="UP000305067">
    <property type="component" value="Unassembled WGS sequence"/>
</dbReference>
<proteinExistence type="predicted"/>
<evidence type="ECO:0000313" key="1">
    <source>
        <dbReference type="EMBL" id="TFL06196.1"/>
    </source>
</evidence>